<protein>
    <submittedName>
        <fullName evidence="2">Uncharacterized protein</fullName>
    </submittedName>
</protein>
<gene>
    <name evidence="2" type="ORF">HID58_055679</name>
</gene>
<feature type="region of interest" description="Disordered" evidence="1">
    <location>
        <begin position="524"/>
        <end position="564"/>
    </location>
</feature>
<name>A0ABQ8AL28_BRANA</name>
<comment type="caution">
    <text evidence="2">The sequence shown here is derived from an EMBL/GenBank/DDBJ whole genome shotgun (WGS) entry which is preliminary data.</text>
</comment>
<organism evidence="2 3">
    <name type="scientific">Brassica napus</name>
    <name type="common">Rape</name>
    <dbReference type="NCBI Taxonomy" id="3708"/>
    <lineage>
        <taxon>Eukaryota</taxon>
        <taxon>Viridiplantae</taxon>
        <taxon>Streptophyta</taxon>
        <taxon>Embryophyta</taxon>
        <taxon>Tracheophyta</taxon>
        <taxon>Spermatophyta</taxon>
        <taxon>Magnoliopsida</taxon>
        <taxon>eudicotyledons</taxon>
        <taxon>Gunneridae</taxon>
        <taxon>Pentapetalae</taxon>
        <taxon>rosids</taxon>
        <taxon>malvids</taxon>
        <taxon>Brassicales</taxon>
        <taxon>Brassicaceae</taxon>
        <taxon>Brassiceae</taxon>
        <taxon>Brassica</taxon>
    </lineage>
</organism>
<sequence>SHWYRHGSSNGTLFLRIAEAVDETLVSYPRTQRLSYGNFGRRCMVMGWDRVWNGPRRIGRARQRVDRQHDRARRASWSVSRLSLPVIRPATRPCSPGELARVTAELAGESTGNTAKLAGRSVSATKLRKLWTKMHGYGMGPGLEWSTENWPRSPASRPATRSCSPGELVRVTAELAGDSTGNTAVLAGRAGSYETLVSYPRPQRQSYGNFGRRCMVMGWDRVWNGPRRIGRARQRADRQHGRARRASWSVSRLSLPAIRPETRPCSPGELARVTAELAGESTGNMAELAGRSISAVRNCSRDITFPTSRILSTMFFRRNIGVVSTDPKTKLRKLWTKMHGYGMGPGLEWSTENWPRSPASRPATRSCSPGELVRVTAELAGDSTGNTAVLAGRAGSRNIGVVSTDPKTELRKLPTKMHGYGMGPELAALAERADPWHDRVSRPATRPCSPGELARDTAVLAGRAGPCHGRTFRRVDRQRGRACRASWPVSRLSSRVTRPAARPCSPGELARVTAELASDSTGNMAVLSGRAGPCRGRARQAIRSSKRNSSSHSSSGDSSANEVIAPKEEFEVEEEAKDTILPPTPADLFAKRDLLRRRPFFWNSFTVERIRTAVNGFEARWSSIDLEPSLSLWTFHGTLVSYPRTRRLSYGNFGRRCMVMGWDRVRNGPRRISRTPRASRSGNTAVLAGRAGSCHGQARRRVDRKQNCAHRASWPVSRPSSPASRLATRPCSPDELACVTAELAGDSTGNAAVLTGRAGPCRGRACRAIRFGCSFSRLLKF</sequence>
<reference evidence="2 3" key="1">
    <citation type="submission" date="2021-05" db="EMBL/GenBank/DDBJ databases">
        <title>Genome Assembly of Synthetic Allotetraploid Brassica napus Reveals Homoeologous Exchanges between Subgenomes.</title>
        <authorList>
            <person name="Davis J.T."/>
        </authorList>
    </citation>
    <scope>NUCLEOTIDE SEQUENCE [LARGE SCALE GENOMIC DNA]</scope>
    <source>
        <strain evidence="3">cv. Da-Ae</strain>
        <tissue evidence="2">Seedling</tissue>
    </source>
</reference>
<keyword evidence="3" id="KW-1185">Reference proteome</keyword>
<evidence type="ECO:0000313" key="3">
    <source>
        <dbReference type="Proteomes" id="UP000824890"/>
    </source>
</evidence>
<dbReference type="EMBL" id="JAGKQM010000013">
    <property type="protein sequence ID" value="KAH0893250.1"/>
    <property type="molecule type" value="Genomic_DNA"/>
</dbReference>
<accession>A0ABQ8AL28</accession>
<evidence type="ECO:0000256" key="1">
    <source>
        <dbReference type="SAM" id="MobiDB-lite"/>
    </source>
</evidence>
<feature type="compositionally biased region" description="Low complexity" evidence="1">
    <location>
        <begin position="547"/>
        <end position="559"/>
    </location>
</feature>
<feature type="compositionally biased region" description="Basic residues" evidence="1">
    <location>
        <begin position="536"/>
        <end position="546"/>
    </location>
</feature>
<feature type="region of interest" description="Disordered" evidence="1">
    <location>
        <begin position="709"/>
        <end position="728"/>
    </location>
</feature>
<proteinExistence type="predicted"/>
<dbReference type="Proteomes" id="UP000824890">
    <property type="component" value="Unassembled WGS sequence"/>
</dbReference>
<evidence type="ECO:0000313" key="2">
    <source>
        <dbReference type="EMBL" id="KAH0893250.1"/>
    </source>
</evidence>
<feature type="non-terminal residue" evidence="2">
    <location>
        <position position="1"/>
    </location>
</feature>